<evidence type="ECO:0000313" key="1">
    <source>
        <dbReference type="EMBL" id="MBO2447258.1"/>
    </source>
</evidence>
<protein>
    <submittedName>
        <fullName evidence="1">Uncharacterized protein</fullName>
    </submittedName>
</protein>
<comment type="caution">
    <text evidence="1">The sequence shown here is derived from an EMBL/GenBank/DDBJ whole genome shotgun (WGS) entry which is preliminary data.</text>
</comment>
<evidence type="ECO:0000313" key="2">
    <source>
        <dbReference type="Proteomes" id="UP000669179"/>
    </source>
</evidence>
<proteinExistence type="predicted"/>
<organism evidence="1 2">
    <name type="scientific">Actinomadura barringtoniae</name>
    <dbReference type="NCBI Taxonomy" id="1427535"/>
    <lineage>
        <taxon>Bacteria</taxon>
        <taxon>Bacillati</taxon>
        <taxon>Actinomycetota</taxon>
        <taxon>Actinomycetes</taxon>
        <taxon>Streptosporangiales</taxon>
        <taxon>Thermomonosporaceae</taxon>
        <taxon>Actinomadura</taxon>
    </lineage>
</organism>
<gene>
    <name evidence="1" type="ORF">J4573_09195</name>
</gene>
<sequence length="115" mass="12304">MSREFVALLRDRPEIRSALEGLETAAGSVLSVGEQPGVTQVFDGAGRLLVIVRNPVLIAVPSEAERLLGTTVTTPVWWVELRAAGGVDEAVRIAEECADRLAADHDGLVWNESSP</sequence>
<dbReference type="Proteomes" id="UP000669179">
    <property type="component" value="Unassembled WGS sequence"/>
</dbReference>
<accession>A0A939PBY7</accession>
<dbReference type="AlphaFoldDB" id="A0A939PBY7"/>
<reference evidence="1" key="1">
    <citation type="submission" date="2021-03" db="EMBL/GenBank/DDBJ databases">
        <authorList>
            <person name="Kanchanasin P."/>
            <person name="Saeng-In P."/>
            <person name="Phongsopitanun W."/>
            <person name="Yuki M."/>
            <person name="Kudo T."/>
            <person name="Ohkuma M."/>
            <person name="Tanasupawat S."/>
        </authorList>
    </citation>
    <scope>NUCLEOTIDE SEQUENCE</scope>
    <source>
        <strain evidence="1">GKU 128</strain>
    </source>
</reference>
<keyword evidence="2" id="KW-1185">Reference proteome</keyword>
<dbReference type="RefSeq" id="WP_208254850.1">
    <property type="nucleotide sequence ID" value="NZ_JAGEOJ010000003.1"/>
</dbReference>
<name>A0A939PBY7_9ACTN</name>
<dbReference type="EMBL" id="JAGEOJ010000003">
    <property type="protein sequence ID" value="MBO2447258.1"/>
    <property type="molecule type" value="Genomic_DNA"/>
</dbReference>